<keyword evidence="2" id="KW-1133">Transmembrane helix</keyword>
<dbReference type="RefSeq" id="WP_085928580.1">
    <property type="nucleotide sequence ID" value="NZ_BAABSS010000081.1"/>
</dbReference>
<evidence type="ECO:0000256" key="2">
    <source>
        <dbReference type="SAM" id="Phobius"/>
    </source>
</evidence>
<protein>
    <submittedName>
        <fullName evidence="3">Uncharacterized protein</fullName>
    </submittedName>
</protein>
<evidence type="ECO:0000256" key="1">
    <source>
        <dbReference type="SAM" id="MobiDB-lite"/>
    </source>
</evidence>
<dbReference type="Proteomes" id="UP000194225">
    <property type="component" value="Unassembled WGS sequence"/>
</dbReference>
<feature type="transmembrane region" description="Helical" evidence="2">
    <location>
        <begin position="50"/>
        <end position="69"/>
    </location>
</feature>
<organism evidence="3 4">
    <name type="scientific">Streptomyces platensis</name>
    <dbReference type="NCBI Taxonomy" id="58346"/>
    <lineage>
        <taxon>Bacteria</taxon>
        <taxon>Bacillati</taxon>
        <taxon>Actinomycetota</taxon>
        <taxon>Actinomycetes</taxon>
        <taxon>Kitasatosporales</taxon>
        <taxon>Streptomycetaceae</taxon>
        <taxon>Streptomyces</taxon>
    </lineage>
</organism>
<dbReference type="EMBL" id="MIGA01000095">
    <property type="protein sequence ID" value="OSY35376.1"/>
    <property type="molecule type" value="Genomic_DNA"/>
</dbReference>
<gene>
    <name evidence="3" type="ORF">BG653_07195</name>
</gene>
<dbReference type="InterPro" id="IPR046295">
    <property type="entry name" value="DUF6332"/>
</dbReference>
<evidence type="ECO:0000313" key="3">
    <source>
        <dbReference type="EMBL" id="OSY35376.1"/>
    </source>
</evidence>
<proteinExistence type="predicted"/>
<accession>A0ABX3XKQ4</accession>
<reference evidence="3 4" key="1">
    <citation type="submission" date="2016-09" db="EMBL/GenBank/DDBJ databases">
        <title>Streptomyces platensis DSM40041, a candidate organism with high potential of specific P450 cytochromes.</title>
        <authorList>
            <person name="Grumaz C."/>
            <person name="Vainshtein Y."/>
            <person name="Kirstahler P."/>
            <person name="Sohn K."/>
        </authorList>
    </citation>
    <scope>NUCLEOTIDE SEQUENCE [LARGE SCALE GENOMIC DNA]</scope>
    <source>
        <strain evidence="3 4">DSM 40041</strain>
    </source>
</reference>
<dbReference type="Pfam" id="PF19857">
    <property type="entry name" value="DUF6332"/>
    <property type="match status" value="1"/>
</dbReference>
<feature type="region of interest" description="Disordered" evidence="1">
    <location>
        <begin position="74"/>
        <end position="103"/>
    </location>
</feature>
<comment type="caution">
    <text evidence="3">The sequence shown here is derived from an EMBL/GenBank/DDBJ whole genome shotgun (WGS) entry which is preliminary data.</text>
</comment>
<dbReference type="GeneID" id="90922862"/>
<feature type="transmembrane region" description="Helical" evidence="2">
    <location>
        <begin position="21"/>
        <end position="44"/>
    </location>
</feature>
<keyword evidence="2" id="KW-0812">Transmembrane</keyword>
<keyword evidence="2" id="KW-0472">Membrane</keyword>
<name>A0ABX3XKQ4_STRPT</name>
<sequence>MSPSRPQAERDAITVEMMFALVSGTFLGASGFAVLAGAAVWGPVPGAWRGPWLAVSGVLGGALCGVRVVRVLRRPPGRPGPGPSPGDVVWFHPSHPGRTSPDS</sequence>
<evidence type="ECO:0000313" key="4">
    <source>
        <dbReference type="Proteomes" id="UP000194225"/>
    </source>
</evidence>
<keyword evidence="4" id="KW-1185">Reference proteome</keyword>